<gene>
    <name evidence="1" type="ORF">SAMN02787118_1243</name>
</gene>
<evidence type="ECO:0008006" key="3">
    <source>
        <dbReference type="Google" id="ProtNLM"/>
    </source>
</evidence>
<organism evidence="1 2">
    <name type="scientific">Streptomyces mirabilis</name>
    <dbReference type="NCBI Taxonomy" id="68239"/>
    <lineage>
        <taxon>Bacteria</taxon>
        <taxon>Bacillati</taxon>
        <taxon>Actinomycetota</taxon>
        <taxon>Actinomycetes</taxon>
        <taxon>Kitasatosporales</taxon>
        <taxon>Streptomycetaceae</taxon>
        <taxon>Streptomyces</taxon>
    </lineage>
</organism>
<dbReference type="OrthoDB" id="4271010at2"/>
<protein>
    <recommendedName>
        <fullName evidence="3">DUF397 domain-containing protein</fullName>
    </recommendedName>
</protein>
<sequence>MDSITWEDPFCGEGASCFRLGTDPDGNAYIAIAGAEDAYLTDTREALRTMILDIKAGKADHLL</sequence>
<accession>A0A1I2T914</accession>
<dbReference type="AlphaFoldDB" id="A0A1I2T914"/>
<reference evidence="1 2" key="1">
    <citation type="submission" date="2016-10" db="EMBL/GenBank/DDBJ databases">
        <authorList>
            <person name="de Groot N.N."/>
        </authorList>
    </citation>
    <scope>NUCLEOTIDE SEQUENCE [LARGE SCALE GENOMIC DNA]</scope>
    <source>
        <strain evidence="1 2">OK461</strain>
    </source>
</reference>
<name>A0A1I2T914_9ACTN</name>
<dbReference type="Proteomes" id="UP000181942">
    <property type="component" value="Unassembled WGS sequence"/>
</dbReference>
<evidence type="ECO:0000313" key="1">
    <source>
        <dbReference type="EMBL" id="SFG61240.1"/>
    </source>
</evidence>
<evidence type="ECO:0000313" key="2">
    <source>
        <dbReference type="Proteomes" id="UP000181942"/>
    </source>
</evidence>
<proteinExistence type="predicted"/>
<dbReference type="RefSeq" id="WP_075032298.1">
    <property type="nucleotide sequence ID" value="NZ_FONR01000024.1"/>
</dbReference>
<dbReference type="EMBL" id="FONR01000024">
    <property type="protein sequence ID" value="SFG61240.1"/>
    <property type="molecule type" value="Genomic_DNA"/>
</dbReference>